<evidence type="ECO:0000256" key="7">
    <source>
        <dbReference type="ARBA" id="ARBA00022660"/>
    </source>
</evidence>
<evidence type="ECO:0000256" key="8">
    <source>
        <dbReference type="ARBA" id="ARBA00022692"/>
    </source>
</evidence>
<dbReference type="PANTHER" id="PTHR43507">
    <property type="entry name" value="NADH-UBIQUINONE OXIDOREDUCTASE CHAIN 4"/>
    <property type="match status" value="1"/>
</dbReference>
<feature type="transmembrane region" description="Helical" evidence="17">
    <location>
        <begin position="31"/>
        <end position="51"/>
    </location>
</feature>
<keyword evidence="10 17" id="KW-0249">Electron transport</keyword>
<comment type="function">
    <text evidence="17">Core subunit of the mitochondrial membrane respiratory chain NADH dehydrogenase (Complex I) which catalyzes electron transfer from NADH through the respiratory chain, using ubiquinone as an electron acceptor. Essential for the catalytic activity and assembly of complex I.</text>
</comment>
<keyword evidence="15 17" id="KW-0472">Membrane</keyword>
<dbReference type="Pfam" id="PF01059">
    <property type="entry name" value="Oxidored_q5_N"/>
    <property type="match status" value="1"/>
</dbReference>
<keyword evidence="9" id="KW-1278">Translocase</keyword>
<feature type="transmembrane region" description="Helical" evidence="17">
    <location>
        <begin position="183"/>
        <end position="208"/>
    </location>
</feature>
<evidence type="ECO:0000256" key="16">
    <source>
        <dbReference type="ARBA" id="ARBA00049551"/>
    </source>
</evidence>
<dbReference type="GO" id="GO:0003954">
    <property type="term" value="F:NADH dehydrogenase activity"/>
    <property type="evidence" value="ECO:0007669"/>
    <property type="project" value="TreeGrafter"/>
</dbReference>
<evidence type="ECO:0000256" key="4">
    <source>
        <dbReference type="ARBA" id="ARBA00012944"/>
    </source>
</evidence>
<comment type="subcellular location">
    <subcellularLocation>
        <location evidence="2 17">Mitochondrion membrane</location>
        <topology evidence="2 17">Multi-pass membrane protein</topology>
    </subcellularLocation>
</comment>
<evidence type="ECO:0000256" key="11">
    <source>
        <dbReference type="ARBA" id="ARBA00022989"/>
    </source>
</evidence>
<dbReference type="EMBL" id="MK520870">
    <property type="protein sequence ID" value="QFX74517.1"/>
    <property type="molecule type" value="Genomic_DNA"/>
</dbReference>
<geneLocation type="mitochondrion" evidence="20"/>
<feature type="transmembrane region" description="Helical" evidence="17">
    <location>
        <begin position="276"/>
        <end position="299"/>
    </location>
</feature>
<accession>A0A5P9W7N0</accession>
<feature type="transmembrane region" description="Helical" evidence="17">
    <location>
        <begin position="6"/>
        <end position="24"/>
    </location>
</feature>
<evidence type="ECO:0000256" key="14">
    <source>
        <dbReference type="ARBA" id="ARBA00023128"/>
    </source>
</evidence>
<evidence type="ECO:0000256" key="15">
    <source>
        <dbReference type="ARBA" id="ARBA00023136"/>
    </source>
</evidence>
<dbReference type="AlphaFoldDB" id="A0A5P9W7N0"/>
<evidence type="ECO:0000313" key="20">
    <source>
        <dbReference type="EMBL" id="QFX74517.1"/>
    </source>
</evidence>
<evidence type="ECO:0000256" key="6">
    <source>
        <dbReference type="ARBA" id="ARBA00022448"/>
    </source>
</evidence>
<name>A0A5P9W7N0_9HEXA</name>
<feature type="domain" description="NADH:quinone oxidoreductase/Mrp antiporter transmembrane" evidence="18">
    <location>
        <begin position="109"/>
        <end position="392"/>
    </location>
</feature>
<feature type="transmembrane region" description="Helical" evidence="17">
    <location>
        <begin position="57"/>
        <end position="81"/>
    </location>
</feature>
<evidence type="ECO:0000256" key="17">
    <source>
        <dbReference type="RuleBase" id="RU003297"/>
    </source>
</evidence>
<keyword evidence="7 17" id="KW-0679">Respiratory chain</keyword>
<feature type="transmembrane region" description="Helical" evidence="17">
    <location>
        <begin position="140"/>
        <end position="163"/>
    </location>
</feature>
<dbReference type="InterPro" id="IPR000260">
    <property type="entry name" value="NADH4_N"/>
</dbReference>
<feature type="domain" description="NADH:ubiquinone oxidoreductase chain 4 N-terminal" evidence="19">
    <location>
        <begin position="1"/>
        <end position="103"/>
    </location>
</feature>
<dbReference type="Pfam" id="PF00361">
    <property type="entry name" value="Proton_antipo_M"/>
    <property type="match status" value="1"/>
</dbReference>
<feature type="transmembrane region" description="Helical" evidence="17">
    <location>
        <begin position="380"/>
        <end position="405"/>
    </location>
</feature>
<evidence type="ECO:0000256" key="9">
    <source>
        <dbReference type="ARBA" id="ARBA00022967"/>
    </source>
</evidence>
<feature type="transmembrane region" description="Helical" evidence="17">
    <location>
        <begin position="112"/>
        <end position="133"/>
    </location>
</feature>
<evidence type="ECO:0000256" key="10">
    <source>
        <dbReference type="ARBA" id="ARBA00022982"/>
    </source>
</evidence>
<keyword evidence="12 17" id="KW-0520">NAD</keyword>
<feature type="transmembrane region" description="Helical" evidence="17">
    <location>
        <begin position="338"/>
        <end position="360"/>
    </location>
</feature>
<keyword evidence="6 17" id="KW-0813">Transport</keyword>
<dbReference type="PRINTS" id="PR01437">
    <property type="entry name" value="NUOXDRDTASE4"/>
</dbReference>
<dbReference type="GO" id="GO:0031966">
    <property type="term" value="C:mitochondrial membrane"/>
    <property type="evidence" value="ECO:0007669"/>
    <property type="project" value="UniProtKB-SubCell"/>
</dbReference>
<organism evidence="20">
    <name type="scientific">Tullbergia bisetosa</name>
    <dbReference type="NCBI Taxonomy" id="345630"/>
    <lineage>
        <taxon>Eukaryota</taxon>
        <taxon>Metazoa</taxon>
        <taxon>Ecdysozoa</taxon>
        <taxon>Arthropoda</taxon>
        <taxon>Hexapoda</taxon>
        <taxon>Collembola</taxon>
        <taxon>Poduromorpha</taxon>
        <taxon>Poduroidea</taxon>
        <taxon>Tullbergiidae</taxon>
        <taxon>Tullbergiinae</taxon>
        <taxon>Tullbergia</taxon>
    </lineage>
</organism>
<dbReference type="InterPro" id="IPR001750">
    <property type="entry name" value="ND/Mrp_TM"/>
</dbReference>
<keyword evidence="11 17" id="KW-1133">Transmembrane helix</keyword>
<evidence type="ECO:0000256" key="5">
    <source>
        <dbReference type="ARBA" id="ARBA00021006"/>
    </source>
</evidence>
<feature type="transmembrane region" description="Helical" evidence="17">
    <location>
        <begin position="88"/>
        <end position="106"/>
    </location>
</feature>
<feature type="transmembrane region" description="Helical" evidence="17">
    <location>
        <begin position="245"/>
        <end position="269"/>
    </location>
</feature>
<evidence type="ECO:0000256" key="2">
    <source>
        <dbReference type="ARBA" id="ARBA00004225"/>
    </source>
</evidence>
<dbReference type="GO" id="GO:0015990">
    <property type="term" value="P:electron transport coupled proton transport"/>
    <property type="evidence" value="ECO:0007669"/>
    <property type="project" value="TreeGrafter"/>
</dbReference>
<keyword evidence="8 17" id="KW-0812">Transmembrane</keyword>
<dbReference type="InterPro" id="IPR003918">
    <property type="entry name" value="NADH_UbQ_OxRdtase"/>
</dbReference>
<feature type="transmembrane region" description="Helical" evidence="17">
    <location>
        <begin position="426"/>
        <end position="449"/>
    </location>
</feature>
<comment type="similarity">
    <text evidence="3 17">Belongs to the complex I subunit 4 family.</text>
</comment>
<dbReference type="GO" id="GO:0048039">
    <property type="term" value="F:ubiquinone binding"/>
    <property type="evidence" value="ECO:0007669"/>
    <property type="project" value="TreeGrafter"/>
</dbReference>
<dbReference type="GO" id="GO:0008137">
    <property type="term" value="F:NADH dehydrogenase (ubiquinone) activity"/>
    <property type="evidence" value="ECO:0007669"/>
    <property type="project" value="UniProtKB-UniRule"/>
</dbReference>
<keyword evidence="14 17" id="KW-0496">Mitochondrion</keyword>
<evidence type="ECO:0000259" key="19">
    <source>
        <dbReference type="Pfam" id="PF01059"/>
    </source>
</evidence>
<evidence type="ECO:0000256" key="13">
    <source>
        <dbReference type="ARBA" id="ARBA00023075"/>
    </source>
</evidence>
<evidence type="ECO:0000256" key="12">
    <source>
        <dbReference type="ARBA" id="ARBA00023027"/>
    </source>
</evidence>
<evidence type="ECO:0000256" key="1">
    <source>
        <dbReference type="ARBA" id="ARBA00003257"/>
    </source>
</evidence>
<gene>
    <name evidence="20" type="primary">ND4</name>
</gene>
<keyword evidence="13 17" id="KW-0830">Ubiquinone</keyword>
<proteinExistence type="inferred from homology"/>
<protein>
    <recommendedName>
        <fullName evidence="5 17">NADH-ubiquinone oxidoreductase chain 4</fullName>
        <ecNumber evidence="4 17">7.1.1.2</ecNumber>
    </recommendedName>
</protein>
<comment type="catalytic activity">
    <reaction evidence="16 17">
        <text>a ubiquinone + NADH + 5 H(+)(in) = a ubiquinol + NAD(+) + 4 H(+)(out)</text>
        <dbReference type="Rhea" id="RHEA:29091"/>
        <dbReference type="Rhea" id="RHEA-COMP:9565"/>
        <dbReference type="Rhea" id="RHEA-COMP:9566"/>
        <dbReference type="ChEBI" id="CHEBI:15378"/>
        <dbReference type="ChEBI" id="CHEBI:16389"/>
        <dbReference type="ChEBI" id="CHEBI:17976"/>
        <dbReference type="ChEBI" id="CHEBI:57540"/>
        <dbReference type="ChEBI" id="CHEBI:57945"/>
        <dbReference type="EC" id="7.1.1.2"/>
    </reaction>
</comment>
<evidence type="ECO:0000259" key="18">
    <source>
        <dbReference type="Pfam" id="PF00361"/>
    </source>
</evidence>
<sequence length="450" mass="50651">MMKLVLGGFVWLVLSFTGKVGVWVSIWFYTFILIMCMTFNFNGFGVFVVGYDMGLDTLSFSLVLLSVWLVLLMTMASFMIFKNNYHEIYFVFLLNLLLMFLLLSFINLNYLGFYFFFEASLIPTLLIIAGWGYQPERLQAGVYFMFYTMVSSLPLLLVLMYIYSYWGSLGMLFSWDMNQVGLLGWLVVFGLISAFLVKMPLFFVHLWLPKAHVEAPVSGSMILAGVLLKLGGYGLCRVLDKISNYLIYLSSWGVSLGLVAMGVVGIMCCRLNDMKALVAYSSVAHMGMVVMGLFIMSTWGYNGALMMMLGHGLSSSGLFCSLNMYYERTSSRSFFINSGMLLILPSLSMMFFLLCVSNIASPPSINLLSEMYLMASIMGYDMAMLLIFPAGSFMGAVFSIFLFSFSQHGSMGSGAVSFWTLTQSEIMSLILHVVPLNFLVLKFELFMLWM</sequence>
<dbReference type="GO" id="GO:0042773">
    <property type="term" value="P:ATP synthesis coupled electron transport"/>
    <property type="evidence" value="ECO:0007669"/>
    <property type="project" value="InterPro"/>
</dbReference>
<dbReference type="EC" id="7.1.1.2" evidence="4 17"/>
<evidence type="ECO:0000256" key="3">
    <source>
        <dbReference type="ARBA" id="ARBA00009025"/>
    </source>
</evidence>
<comment type="function">
    <text evidence="1">Core subunit of the mitochondrial membrane respiratory chain NADH dehydrogenase (Complex I) that is believed to belong to the minimal assembly required for catalysis. Complex I functions in the transfer of electrons from NADH to the respiratory chain. The immediate electron acceptor for the enzyme is believed to be ubiquinone.</text>
</comment>
<reference evidence="20" key="1">
    <citation type="journal article" date="2019" name="Mitochondrial DNA Part B Resour">
        <title>The complete mitogenome of the springtail Tullbergia bisetosa: a subterranean springtail from the sub-Antarctic region.</title>
        <authorList>
            <person name="Jagatap H."/>
            <person name="Monsanto D.M."/>
            <person name="Jansen van Vuuren B."/>
            <person name="Janion-Scheepers C."/>
            <person name="Sekar S."/>
            <person name="Teske P.R."/>
            <person name="Emami-Khoyi A."/>
        </authorList>
    </citation>
    <scope>NUCLEOTIDE SEQUENCE</scope>
</reference>
<feature type="transmembrane region" description="Helical" evidence="17">
    <location>
        <begin position="215"/>
        <end position="233"/>
    </location>
</feature>
<dbReference type="PANTHER" id="PTHR43507:SF20">
    <property type="entry name" value="NADH-UBIQUINONE OXIDOREDUCTASE CHAIN 4"/>
    <property type="match status" value="1"/>
</dbReference>